<evidence type="ECO:0000313" key="2">
    <source>
        <dbReference type="EMBL" id="ORE00273.1"/>
    </source>
</evidence>
<dbReference type="InterPro" id="IPR019136">
    <property type="entry name" value="TF_IIIC_su-5_HTH"/>
</dbReference>
<feature type="domain" description="Transcription factor IIIC subunit 5 HTH" evidence="1">
    <location>
        <begin position="180"/>
        <end position="287"/>
    </location>
</feature>
<proteinExistence type="predicted"/>
<name>A0A1X0QKI4_9MICR</name>
<sequence>MFENDNQEEQDEVIKEDLDKQEYVIIKHPFFINDQSDINLKPSENKYEYKFTDTIESPFLLSNLNGNNLTVYLEIEIDEDNNGRILNNYRNIQNFAKPADFTVPMSEKANKFYANIDKILNLGNIDDLEEFAPMFEKFSNRNQFPDIPPPQIFVGGHMTSFKIEDEKPLEKNYFYCKGIQIKITDDIPTNPTKEIVNLIKEKLEPVTFDRQEEIFENIKHIKMFRYKELPTILSKNNINYDIYLIRKCIPLYYYFYLSGPFRGYWVRYNYDPRKYVENYQNQILYIKKKNIKLWVKDNSVLIKEIEKNKNWFLYDNFDIKKGFLSDAVYDFVEYLMNSDNQDVLFESEEDAGIFETFD</sequence>
<dbReference type="VEuPathDB" id="MicrosporidiaDB:HERIO_1124"/>
<dbReference type="Pfam" id="PF09734">
    <property type="entry name" value="Tau95"/>
    <property type="match status" value="1"/>
</dbReference>
<organism evidence="2 3">
    <name type="scientific">Hepatospora eriocheir</name>
    <dbReference type="NCBI Taxonomy" id="1081669"/>
    <lineage>
        <taxon>Eukaryota</taxon>
        <taxon>Fungi</taxon>
        <taxon>Fungi incertae sedis</taxon>
        <taxon>Microsporidia</taxon>
        <taxon>Hepatosporidae</taxon>
        <taxon>Hepatospora</taxon>
    </lineage>
</organism>
<comment type="caution">
    <text evidence="2">The sequence shown here is derived from an EMBL/GenBank/DDBJ whole genome shotgun (WGS) entry which is preliminary data.</text>
</comment>
<gene>
    <name evidence="2" type="ORF">A0H76_1760</name>
</gene>
<dbReference type="VEuPathDB" id="MicrosporidiaDB:A0H76_1760"/>
<dbReference type="Proteomes" id="UP000192501">
    <property type="component" value="Unassembled WGS sequence"/>
</dbReference>
<dbReference type="AlphaFoldDB" id="A0A1X0QKI4"/>
<reference evidence="2 3" key="1">
    <citation type="journal article" date="2017" name="Environ. Microbiol.">
        <title>Decay of the glycolytic pathway and adaptation to intranuclear parasitism within Enterocytozoonidae microsporidia.</title>
        <authorList>
            <person name="Wiredu Boakye D."/>
            <person name="Jaroenlak P."/>
            <person name="Prachumwat A."/>
            <person name="Williams T.A."/>
            <person name="Bateman K.S."/>
            <person name="Itsathitphaisarn O."/>
            <person name="Sritunyalucksana K."/>
            <person name="Paszkiewicz K.H."/>
            <person name="Moore K.A."/>
            <person name="Stentiford G.D."/>
            <person name="Williams B.A."/>
        </authorList>
    </citation>
    <scope>NUCLEOTIDE SEQUENCE [LARGE SCALE GENOMIC DNA]</scope>
    <source>
        <strain evidence="3">canceri</strain>
    </source>
</reference>
<evidence type="ECO:0000313" key="3">
    <source>
        <dbReference type="Proteomes" id="UP000192501"/>
    </source>
</evidence>
<accession>A0A1X0QKI4</accession>
<protein>
    <recommendedName>
        <fullName evidence="1">Transcription factor IIIC subunit 5 HTH domain-containing protein</fullName>
    </recommendedName>
</protein>
<dbReference type="EMBL" id="LTAI01000042">
    <property type="protein sequence ID" value="ORE00273.1"/>
    <property type="molecule type" value="Genomic_DNA"/>
</dbReference>
<evidence type="ECO:0000259" key="1">
    <source>
        <dbReference type="Pfam" id="PF09734"/>
    </source>
</evidence>